<proteinExistence type="predicted"/>
<protein>
    <submittedName>
        <fullName evidence="2">Uncharacterized protein</fullName>
    </submittedName>
</protein>
<accession>Q484E5</accession>
<evidence type="ECO:0000313" key="2">
    <source>
        <dbReference type="EMBL" id="AAZ26289.1"/>
    </source>
</evidence>
<dbReference type="HOGENOM" id="CLU_018816_6_1_6"/>
<keyword evidence="1" id="KW-1133">Transmembrane helix</keyword>
<dbReference type="EMBL" id="CP000083">
    <property type="protein sequence ID" value="AAZ26289.1"/>
    <property type="molecule type" value="Genomic_DNA"/>
</dbReference>
<gene>
    <name evidence="2" type="ordered locus">CPS_1840</name>
</gene>
<dbReference type="Proteomes" id="UP000000547">
    <property type="component" value="Chromosome"/>
</dbReference>
<dbReference type="KEGG" id="cps:CPS_1840"/>
<evidence type="ECO:0000256" key="1">
    <source>
        <dbReference type="SAM" id="Phobius"/>
    </source>
</evidence>
<keyword evidence="1" id="KW-0472">Membrane</keyword>
<dbReference type="SUPFAM" id="SSF111369">
    <property type="entry name" value="HlyD-like secretion proteins"/>
    <property type="match status" value="1"/>
</dbReference>
<dbReference type="RefSeq" id="WP_011042664.1">
    <property type="nucleotide sequence ID" value="NC_003910.7"/>
</dbReference>
<dbReference type="AlphaFoldDB" id="Q484E5"/>
<organism evidence="2 3">
    <name type="scientific">Colwellia psychrerythraea (strain 34H / ATCC BAA-681)</name>
    <name type="common">Vibrio psychroerythus</name>
    <dbReference type="NCBI Taxonomy" id="167879"/>
    <lineage>
        <taxon>Bacteria</taxon>
        <taxon>Pseudomonadati</taxon>
        <taxon>Pseudomonadota</taxon>
        <taxon>Gammaproteobacteria</taxon>
        <taxon>Alteromonadales</taxon>
        <taxon>Colwelliaceae</taxon>
        <taxon>Colwellia</taxon>
    </lineage>
</organism>
<dbReference type="Gene3D" id="2.40.50.100">
    <property type="match status" value="1"/>
</dbReference>
<feature type="transmembrane region" description="Helical" evidence="1">
    <location>
        <begin position="12"/>
        <end position="32"/>
    </location>
</feature>
<sequence length="332" mass="37256">MHNLKKTSRTWPIILMIIALVIWLIYTFYQAYQPLPERIQGQIEAQNFSISSKIPGRIEQVLVRKGDKVSRGQMIFTLLSPEIQAKLQQAKAGEKAAGALAEQAEKGARIQEIAAAKTQWEKAKAANELMEKTYNRVNNLFNDGIVAEQKRDEVYTQWQAAKYNEGSAYQMYALTKEGARDEVKRAAKEKENMAAGAVAEVEAYIADTKIESWHNGEVSQVLLQEGELAPQGFPVVTIVDINDAWAIFHIREDKLKDFPKGQKIEVAIPALGEGNFTFEISHISVMGDFATWRATDSAQGFDMRTFEVEARPLEHIPLLRVGMTVLLTSVTK</sequence>
<dbReference type="STRING" id="167879.CPS_1840"/>
<dbReference type="PANTHER" id="PTHR30438">
    <property type="entry name" value="36 KDA ANTIGEN-RELATED"/>
    <property type="match status" value="1"/>
</dbReference>
<evidence type="ECO:0000313" key="3">
    <source>
        <dbReference type="Proteomes" id="UP000000547"/>
    </source>
</evidence>
<keyword evidence="1" id="KW-0812">Transmembrane</keyword>
<dbReference type="PANTHER" id="PTHR30438:SF1">
    <property type="entry name" value="36 KDA ANTIGEN"/>
    <property type="match status" value="1"/>
</dbReference>
<reference evidence="2" key="1">
    <citation type="journal article" date="2005" name="Proc. Natl. Acad. Sci. U.S.A.">
        <title>The psychrophilic lifestyle as revealed by the genome sequence of Colwellia psychrerythraea 34H through genomic and proteomic analyses.</title>
        <authorList>
            <person name="Methe B.A."/>
            <person name="Nelson K.E."/>
            <person name="Deming J.W."/>
            <person name="Momen B."/>
            <person name="Melamud E."/>
            <person name="Zhang X."/>
            <person name="Moult J."/>
            <person name="Madupu R."/>
            <person name="Nelson W.C."/>
            <person name="Dodson R.J."/>
            <person name="Brinkac L.M."/>
            <person name="Daugherty S.C."/>
            <person name="Durkin A.S."/>
            <person name="DeBoy R.T."/>
            <person name="Kolonay J.F."/>
            <person name="Sullivan S.A."/>
            <person name="Zhou L."/>
            <person name="Davidsen T.M."/>
            <person name="Wu M."/>
            <person name="Huston A.L."/>
            <person name="Lewis M."/>
            <person name="Weaver B."/>
            <person name="Weidman J.F."/>
            <person name="Khouri H."/>
            <person name="Utterback T.R."/>
            <person name="Feldblyum T.V."/>
            <person name="Fraser C.M."/>
        </authorList>
    </citation>
    <scope>NUCLEOTIDE SEQUENCE [LARGE SCALE GENOMIC DNA]</scope>
    <source>
        <strain evidence="2">34H</strain>
    </source>
</reference>
<dbReference type="Gene3D" id="2.40.30.170">
    <property type="match status" value="1"/>
</dbReference>
<name>Q484E5_COLP3</name>